<protein>
    <submittedName>
        <fullName evidence="3">Uncharacterized protein</fullName>
    </submittedName>
</protein>
<feature type="compositionally biased region" description="Pro residues" evidence="2">
    <location>
        <begin position="175"/>
        <end position="197"/>
    </location>
</feature>
<organism evidence="3 4">
    <name type="scientific">Helianthus annuus</name>
    <name type="common">Common sunflower</name>
    <dbReference type="NCBI Taxonomy" id="4232"/>
    <lineage>
        <taxon>Eukaryota</taxon>
        <taxon>Viridiplantae</taxon>
        <taxon>Streptophyta</taxon>
        <taxon>Embryophyta</taxon>
        <taxon>Tracheophyta</taxon>
        <taxon>Spermatophyta</taxon>
        <taxon>Magnoliopsida</taxon>
        <taxon>eudicotyledons</taxon>
        <taxon>Gunneridae</taxon>
        <taxon>Pentapetalae</taxon>
        <taxon>asterids</taxon>
        <taxon>campanulids</taxon>
        <taxon>Asterales</taxon>
        <taxon>Asteraceae</taxon>
        <taxon>Asteroideae</taxon>
        <taxon>Heliantheae alliance</taxon>
        <taxon>Heliantheae</taxon>
        <taxon>Helianthus</taxon>
    </lineage>
</organism>
<feature type="compositionally biased region" description="Low complexity" evidence="2">
    <location>
        <begin position="159"/>
        <end position="174"/>
    </location>
</feature>
<reference evidence="3" key="2">
    <citation type="submission" date="2020-06" db="EMBL/GenBank/DDBJ databases">
        <title>Helianthus annuus Genome sequencing and assembly Release 2.</title>
        <authorList>
            <person name="Gouzy J."/>
            <person name="Langlade N."/>
            <person name="Munos S."/>
        </authorList>
    </citation>
    <scope>NUCLEOTIDE SEQUENCE</scope>
    <source>
        <tissue evidence="3">Leaves</tissue>
    </source>
</reference>
<feature type="region of interest" description="Disordered" evidence="2">
    <location>
        <begin position="1"/>
        <end position="23"/>
    </location>
</feature>
<reference evidence="3" key="1">
    <citation type="journal article" date="2017" name="Nature">
        <title>The sunflower genome provides insights into oil metabolism, flowering and Asterid evolution.</title>
        <authorList>
            <person name="Badouin H."/>
            <person name="Gouzy J."/>
            <person name="Grassa C.J."/>
            <person name="Murat F."/>
            <person name="Staton S.E."/>
            <person name="Cottret L."/>
            <person name="Lelandais-Briere C."/>
            <person name="Owens G.L."/>
            <person name="Carrere S."/>
            <person name="Mayjonade B."/>
            <person name="Legrand L."/>
            <person name="Gill N."/>
            <person name="Kane N.C."/>
            <person name="Bowers J.E."/>
            <person name="Hubner S."/>
            <person name="Bellec A."/>
            <person name="Berard A."/>
            <person name="Berges H."/>
            <person name="Blanchet N."/>
            <person name="Boniface M.C."/>
            <person name="Brunel D."/>
            <person name="Catrice O."/>
            <person name="Chaidir N."/>
            <person name="Claudel C."/>
            <person name="Donnadieu C."/>
            <person name="Faraut T."/>
            <person name="Fievet G."/>
            <person name="Helmstetter N."/>
            <person name="King M."/>
            <person name="Knapp S.J."/>
            <person name="Lai Z."/>
            <person name="Le Paslier M.C."/>
            <person name="Lippi Y."/>
            <person name="Lorenzon L."/>
            <person name="Mandel J.R."/>
            <person name="Marage G."/>
            <person name="Marchand G."/>
            <person name="Marquand E."/>
            <person name="Bret-Mestries E."/>
            <person name="Morien E."/>
            <person name="Nambeesan S."/>
            <person name="Nguyen T."/>
            <person name="Pegot-Espagnet P."/>
            <person name="Pouilly N."/>
            <person name="Raftis F."/>
            <person name="Sallet E."/>
            <person name="Schiex T."/>
            <person name="Thomas J."/>
            <person name="Vandecasteele C."/>
            <person name="Vares D."/>
            <person name="Vear F."/>
            <person name="Vautrin S."/>
            <person name="Crespi M."/>
            <person name="Mangin B."/>
            <person name="Burke J.M."/>
            <person name="Salse J."/>
            <person name="Munos S."/>
            <person name="Vincourt P."/>
            <person name="Rieseberg L.H."/>
            <person name="Langlade N.B."/>
        </authorList>
    </citation>
    <scope>NUCLEOTIDE SEQUENCE</scope>
    <source>
        <tissue evidence="3">Leaves</tissue>
    </source>
</reference>
<feature type="compositionally biased region" description="Polar residues" evidence="2">
    <location>
        <begin position="200"/>
        <end position="211"/>
    </location>
</feature>
<gene>
    <name evidence="3" type="ORF">HanXRQr2_Chr15g0717081</name>
</gene>
<accession>A0A9K3E411</accession>
<proteinExistence type="predicted"/>
<feature type="coiled-coil region" evidence="1">
    <location>
        <begin position="833"/>
        <end position="883"/>
    </location>
</feature>
<dbReference type="Proteomes" id="UP000215914">
    <property type="component" value="Unassembled WGS sequence"/>
</dbReference>
<evidence type="ECO:0000313" key="4">
    <source>
        <dbReference type="Proteomes" id="UP000215914"/>
    </source>
</evidence>
<feature type="region of interest" description="Disordered" evidence="2">
    <location>
        <begin position="368"/>
        <end position="442"/>
    </location>
</feature>
<name>A0A9K3E411_HELAN</name>
<feature type="compositionally biased region" description="Acidic residues" evidence="2">
    <location>
        <begin position="1"/>
        <end position="20"/>
    </location>
</feature>
<sequence length="895" mass="104582">MLVDESDKEDEAEVEAEVNVEGDVRLSPESVKFLKSLNEYNAETEKTVGIEEGDDVDKSSSSSSEEEIDETKRAKRIQADIEKEKQLKRKRREDKDDELYNPSPEHVIESQTPSSSGGRKKTSARKRVVTPKAAKRLRVLLKKKPIQESSKPPTPPSEPQHQPSPIHSPLHQSPPHQPSPIQSPPHISPPHLSPPHEQPVVTSQKIFQTPPSTQPPVKRLEKKVEEVLVENKKLLDREKKLEKRVKTVKTENSSLLQRVESDQIEIDIMKVKIAELEEEKACRDEQNKYFKLKNKELEAANAQKDHKMYMMNKVLENLIGMFVEQKFEEIQVEEVRACRQTEIDAEMKNKGKGVEGVPEVSERSIIPSTVLESPVPNPRLISAVSGEDVEEDDEEEDVDEDKTDDADGVFSANSHSDDDNDDNDQGSTGIKVTEVSNEENVDDYLHDDVNEEPEDATGEGENVDDQNVDKREKLILRLEPEVEEGEIMHTYTMNDIIEMTRIDDPNFKFDFEEESNDFDVNQQPEYQYKYVEEADIYDSVEVEDCSDKENVNEDTSNFPMLVEFFSQENIDELRRKVEECLKDKNFDGTVKDAQREERKKWFRKSTERKFKRPLKFYKRDRDVSLGDIISWGFLPQINAYAIRREYGVQYFEYIQDIMSLPWWDVEELSKVRTLNYPVRKHDMPTWGLMKFEAFRDFKHWKPYQPKKVKRVDPVTGTEETILQIKKPRVMKNIPVPKMEQDFHKGFLYWVYSCLSTEAVITYRVENEVRHIFVYDPLWLVNCSAKDIECLFFNKIGFKAEDREQAMQFQKVVSICFQKGINAKSKWSSKWRKIEKKMARKAEKERKAREERDNMLRHTVVQRMAAEEKKRVEENEKLRKLLLKKPKPREEKFKSL</sequence>
<dbReference type="Gramene" id="mRNA:HanXRQr2_Chr15g0717081">
    <property type="protein sequence ID" value="mRNA:HanXRQr2_Chr15g0717081"/>
    <property type="gene ID" value="HanXRQr2_Chr15g0717081"/>
</dbReference>
<evidence type="ECO:0000256" key="2">
    <source>
        <dbReference type="SAM" id="MobiDB-lite"/>
    </source>
</evidence>
<dbReference type="AlphaFoldDB" id="A0A9K3E411"/>
<feature type="compositionally biased region" description="Acidic residues" evidence="2">
    <location>
        <begin position="387"/>
        <end position="407"/>
    </location>
</feature>
<dbReference type="CDD" id="cd22541">
    <property type="entry name" value="SP5_N"/>
    <property type="match status" value="1"/>
</dbReference>
<feature type="region of interest" description="Disordered" evidence="2">
    <location>
        <begin position="42"/>
        <end position="219"/>
    </location>
</feature>
<evidence type="ECO:0000313" key="3">
    <source>
        <dbReference type="EMBL" id="KAF5766582.1"/>
    </source>
</evidence>
<evidence type="ECO:0000256" key="1">
    <source>
        <dbReference type="SAM" id="Coils"/>
    </source>
</evidence>
<feature type="compositionally biased region" description="Basic residues" evidence="2">
    <location>
        <begin position="118"/>
        <end position="144"/>
    </location>
</feature>
<comment type="caution">
    <text evidence="3">The sequence shown here is derived from an EMBL/GenBank/DDBJ whole genome shotgun (WGS) entry which is preliminary data.</text>
</comment>
<keyword evidence="1" id="KW-0175">Coiled coil</keyword>
<dbReference type="EMBL" id="MNCJ02000330">
    <property type="protein sequence ID" value="KAF5766582.1"/>
    <property type="molecule type" value="Genomic_DNA"/>
</dbReference>
<keyword evidence="4" id="KW-1185">Reference proteome</keyword>